<dbReference type="PANTHER" id="PTHR42756:SF1">
    <property type="entry name" value="TRANSCRIPTIONAL REPRESSOR OF EMRAB OPERON"/>
    <property type="match status" value="1"/>
</dbReference>
<reference evidence="5 6" key="1">
    <citation type="submission" date="2020-09" db="EMBL/GenBank/DDBJ databases">
        <title>novel species in genus Nocardioides.</title>
        <authorList>
            <person name="Zhang G."/>
        </authorList>
    </citation>
    <scope>NUCLEOTIDE SEQUENCE [LARGE SCALE GENOMIC DNA]</scope>
    <source>
        <strain evidence="5 6">KCTC 39551</strain>
    </source>
</reference>
<dbReference type="PROSITE" id="PS01117">
    <property type="entry name" value="HTH_MARR_1"/>
    <property type="match status" value="1"/>
</dbReference>
<feature type="domain" description="HTH marR-type" evidence="4">
    <location>
        <begin position="4"/>
        <end position="136"/>
    </location>
</feature>
<keyword evidence="1" id="KW-0805">Transcription regulation</keyword>
<dbReference type="InterPro" id="IPR023187">
    <property type="entry name" value="Tscrpt_reg_MarR-type_CS"/>
</dbReference>
<accession>A0ABR8N769</accession>
<dbReference type="Gene3D" id="1.10.10.10">
    <property type="entry name" value="Winged helix-like DNA-binding domain superfamily/Winged helix DNA-binding domain"/>
    <property type="match status" value="1"/>
</dbReference>
<keyword evidence="2" id="KW-0238">DNA-binding</keyword>
<dbReference type="InterPro" id="IPR036388">
    <property type="entry name" value="WH-like_DNA-bd_sf"/>
</dbReference>
<evidence type="ECO:0000313" key="5">
    <source>
        <dbReference type="EMBL" id="MBD3923988.1"/>
    </source>
</evidence>
<proteinExistence type="predicted"/>
<protein>
    <submittedName>
        <fullName evidence="5">MarR family transcriptional regulator</fullName>
    </submittedName>
</protein>
<dbReference type="SMART" id="SM00347">
    <property type="entry name" value="HTH_MARR"/>
    <property type="match status" value="1"/>
</dbReference>
<evidence type="ECO:0000256" key="2">
    <source>
        <dbReference type="ARBA" id="ARBA00023125"/>
    </source>
</evidence>
<dbReference type="EMBL" id="JACXYZ010000001">
    <property type="protein sequence ID" value="MBD3923988.1"/>
    <property type="molecule type" value="Genomic_DNA"/>
</dbReference>
<dbReference type="PANTHER" id="PTHR42756">
    <property type="entry name" value="TRANSCRIPTIONAL REGULATOR, MARR"/>
    <property type="match status" value="1"/>
</dbReference>
<dbReference type="InterPro" id="IPR000835">
    <property type="entry name" value="HTH_MarR-typ"/>
</dbReference>
<dbReference type="Proteomes" id="UP000618818">
    <property type="component" value="Unassembled WGS sequence"/>
</dbReference>
<evidence type="ECO:0000256" key="3">
    <source>
        <dbReference type="ARBA" id="ARBA00023163"/>
    </source>
</evidence>
<dbReference type="InterPro" id="IPR036390">
    <property type="entry name" value="WH_DNA-bd_sf"/>
</dbReference>
<organism evidence="5 6">
    <name type="scientific">Nocardioides cavernae</name>
    <dbReference type="NCBI Taxonomy" id="1921566"/>
    <lineage>
        <taxon>Bacteria</taxon>
        <taxon>Bacillati</taxon>
        <taxon>Actinomycetota</taxon>
        <taxon>Actinomycetes</taxon>
        <taxon>Propionibacteriales</taxon>
        <taxon>Nocardioidaceae</taxon>
        <taxon>Nocardioides</taxon>
    </lineage>
</organism>
<dbReference type="SUPFAM" id="SSF46785">
    <property type="entry name" value="Winged helix' DNA-binding domain"/>
    <property type="match status" value="1"/>
</dbReference>
<keyword evidence="3" id="KW-0804">Transcription</keyword>
<name>A0ABR8N769_9ACTN</name>
<comment type="caution">
    <text evidence="5">The sequence shown here is derived from an EMBL/GenBank/DDBJ whole genome shotgun (WGS) entry which is preliminary data.</text>
</comment>
<keyword evidence="6" id="KW-1185">Reference proteome</keyword>
<evidence type="ECO:0000256" key="1">
    <source>
        <dbReference type="ARBA" id="ARBA00023015"/>
    </source>
</evidence>
<evidence type="ECO:0000313" key="6">
    <source>
        <dbReference type="Proteomes" id="UP000618818"/>
    </source>
</evidence>
<dbReference type="PROSITE" id="PS50995">
    <property type="entry name" value="HTH_MARR_2"/>
    <property type="match status" value="1"/>
</dbReference>
<gene>
    <name evidence="5" type="ORF">IEZ26_05085</name>
</gene>
<dbReference type="RefSeq" id="WP_191193806.1">
    <property type="nucleotide sequence ID" value="NZ_JACXYZ010000001.1"/>
</dbReference>
<sequence>MTDHTVVLDRILHLASLVRADLARFEERGGLTSARVHLLWLLGASGPSTQQALAVALDVTPRNVTGLVDGLVSSGHVTREPHPADRRATLVTPTEQGARAIDDLVAGHQELAERLFADVDSDRLAVFDDVLGATVERFAALMAAEGEAGR</sequence>
<dbReference type="Pfam" id="PF01047">
    <property type="entry name" value="MarR"/>
    <property type="match status" value="1"/>
</dbReference>
<evidence type="ECO:0000259" key="4">
    <source>
        <dbReference type="PROSITE" id="PS50995"/>
    </source>
</evidence>